<feature type="domain" description="Solute-binding protein family 5" evidence="2">
    <location>
        <begin position="109"/>
        <end position="493"/>
    </location>
</feature>
<dbReference type="Pfam" id="PF00496">
    <property type="entry name" value="SBP_bac_5"/>
    <property type="match status" value="1"/>
</dbReference>
<organism evidence="3 4">
    <name type="scientific">Glycomyces paridis</name>
    <dbReference type="NCBI Taxonomy" id="2126555"/>
    <lineage>
        <taxon>Bacteria</taxon>
        <taxon>Bacillati</taxon>
        <taxon>Actinomycetota</taxon>
        <taxon>Actinomycetes</taxon>
        <taxon>Glycomycetales</taxon>
        <taxon>Glycomycetaceae</taxon>
        <taxon>Glycomyces</taxon>
    </lineage>
</organism>
<dbReference type="InterPro" id="IPR000914">
    <property type="entry name" value="SBP_5_dom"/>
</dbReference>
<feature type="signal peptide" evidence="1">
    <location>
        <begin position="1"/>
        <end position="20"/>
    </location>
</feature>
<dbReference type="Gene3D" id="3.10.105.10">
    <property type="entry name" value="Dipeptide-binding Protein, Domain 3"/>
    <property type="match status" value="1"/>
</dbReference>
<comment type="caution">
    <text evidence="3">The sequence shown here is derived from an EMBL/GenBank/DDBJ whole genome shotgun (WGS) entry which is preliminary data.</text>
</comment>
<dbReference type="EMBL" id="STGX01000010">
    <property type="protein sequence ID" value="THV27628.1"/>
    <property type="molecule type" value="Genomic_DNA"/>
</dbReference>
<evidence type="ECO:0000259" key="2">
    <source>
        <dbReference type="Pfam" id="PF00496"/>
    </source>
</evidence>
<name>A0A4S8PBD9_9ACTN</name>
<keyword evidence="1" id="KW-0732">Signal</keyword>
<dbReference type="SUPFAM" id="SSF53850">
    <property type="entry name" value="Periplasmic binding protein-like II"/>
    <property type="match status" value="1"/>
</dbReference>
<dbReference type="InterPro" id="IPR039424">
    <property type="entry name" value="SBP_5"/>
</dbReference>
<dbReference type="RefSeq" id="WP_136530433.1">
    <property type="nucleotide sequence ID" value="NZ_STGX01000010.1"/>
</dbReference>
<keyword evidence="4" id="KW-1185">Reference proteome</keyword>
<evidence type="ECO:0000256" key="1">
    <source>
        <dbReference type="SAM" id="SignalP"/>
    </source>
</evidence>
<dbReference type="PANTHER" id="PTHR30290">
    <property type="entry name" value="PERIPLASMIC BINDING COMPONENT OF ABC TRANSPORTER"/>
    <property type="match status" value="1"/>
</dbReference>
<evidence type="ECO:0000313" key="4">
    <source>
        <dbReference type="Proteomes" id="UP000305792"/>
    </source>
</evidence>
<dbReference type="PANTHER" id="PTHR30290:SF65">
    <property type="entry name" value="MONOACYL PHOSPHATIDYLINOSITOL TETRAMANNOSIDE-BINDING PROTEIN LPQW-RELATED"/>
    <property type="match status" value="1"/>
</dbReference>
<proteinExistence type="predicted"/>
<dbReference type="Proteomes" id="UP000305792">
    <property type="component" value="Unassembled WGS sequence"/>
</dbReference>
<dbReference type="GO" id="GO:1904680">
    <property type="term" value="F:peptide transmembrane transporter activity"/>
    <property type="evidence" value="ECO:0007669"/>
    <property type="project" value="TreeGrafter"/>
</dbReference>
<dbReference type="CDD" id="cd08501">
    <property type="entry name" value="PBP2_Lpqw"/>
    <property type="match status" value="1"/>
</dbReference>
<dbReference type="Gene3D" id="3.40.190.10">
    <property type="entry name" value="Periplasmic binding protein-like II"/>
    <property type="match status" value="1"/>
</dbReference>
<sequence length="577" mass="62300">MKRHHMAAVAAFACTTLALAGCGQGGTSSSSLDDCVEDPAGCNTGQRADGGEITWAIDGSWASWNQNTAEGNNAYISIALVGMWPYIGQFDPEGDFVVNEGVFDAEPVLVSEDPVTVEYTLKAGANWGDGTPVTVDDFVYNWYAVSGDEAKCEGCAPATTTYGSQVASITGEGSTVTVAYVDGYHSAEWMYEEVLSQPAHIADEQGFDWRNDPAAMKAAEDYFSETVPAWTTGPYKVEDAVAGDYVVYTPNEDWAGDTEVTLDKITFKVIDGLDNIVTALRNGEIDGSAPMSVTSEAITQLEGTDNVNYAVAGGPTWEHIDLNTRQEDLQDPALRQAVLTAIDVENIISRTYAFVQSDIERKGNHLFRNGSEYFTDYLSATGQGSGDIEMARGILEEAGYTWDDSDNLLTPEGETVELDFRYSESKESRQITAELGQANLTDLGITVKTRAIPDVDLGTVLAEGDFDIINYGWSSTPLFVGAASQYWESESGSNFGGLDDEALDGLIADINGTLDYDEAARRANEAVKQVIADAYVLPIVDTPVAVMVSDRLVNVRDNWASQQRAAYNLAEWGLIGE</sequence>
<reference evidence="3 4" key="1">
    <citation type="journal article" date="2018" name="Int. J. Syst. Evol. Microbiol.">
        <title>Glycomyces paridis sp. nov., isolated from the medicinal plant Paris polyphylla.</title>
        <authorList>
            <person name="Fang X.M."/>
            <person name="Bai J.L."/>
            <person name="Su J."/>
            <person name="Zhao L.L."/>
            <person name="Liu H.Y."/>
            <person name="Ma B.P."/>
            <person name="Zhang Y.Q."/>
            <person name="Yu L.Y."/>
        </authorList>
    </citation>
    <scope>NUCLEOTIDE SEQUENCE [LARGE SCALE GENOMIC DNA]</scope>
    <source>
        <strain evidence="3 4">CPCC 204357</strain>
    </source>
</reference>
<accession>A0A4S8PBD9</accession>
<dbReference type="AlphaFoldDB" id="A0A4S8PBD9"/>
<gene>
    <name evidence="3" type="ORF">E9998_14610</name>
</gene>
<feature type="chain" id="PRO_5038446835" evidence="1">
    <location>
        <begin position="21"/>
        <end position="577"/>
    </location>
</feature>
<dbReference type="PROSITE" id="PS51257">
    <property type="entry name" value="PROKAR_LIPOPROTEIN"/>
    <property type="match status" value="1"/>
</dbReference>
<dbReference type="OrthoDB" id="7888869at2"/>
<protein>
    <submittedName>
        <fullName evidence="3">ABC transporter family substrate-binding protein</fullName>
    </submittedName>
</protein>
<dbReference type="GO" id="GO:0015833">
    <property type="term" value="P:peptide transport"/>
    <property type="evidence" value="ECO:0007669"/>
    <property type="project" value="TreeGrafter"/>
</dbReference>
<evidence type="ECO:0000313" key="3">
    <source>
        <dbReference type="EMBL" id="THV27628.1"/>
    </source>
</evidence>